<dbReference type="PANTHER" id="PTHR33710">
    <property type="entry name" value="BNAC02G09200D PROTEIN"/>
    <property type="match status" value="1"/>
</dbReference>
<protein>
    <submittedName>
        <fullName evidence="1">Uncharacterized protein</fullName>
    </submittedName>
</protein>
<evidence type="ECO:0000313" key="1">
    <source>
        <dbReference type="EnsemblPlants" id="AUR62001077-RA:cds"/>
    </source>
</evidence>
<dbReference type="Gramene" id="AUR62001077-RA">
    <property type="protein sequence ID" value="AUR62001077-RA:cds"/>
    <property type="gene ID" value="AUR62001077"/>
</dbReference>
<dbReference type="PANTHER" id="PTHR33710:SF77">
    <property type="entry name" value="DNASE I-LIKE SUPERFAMILY PROTEIN"/>
    <property type="match status" value="1"/>
</dbReference>
<proteinExistence type="predicted"/>
<sequence length="207" mass="23882">MWKSTVDVVVNSYSKNHIDVEINSNRQDRWRFTGIYGHPEDENKYKTGLLLKGLWDNQGRPWLCGGDLNLMFQSSEKMGGWGFSSEEADILREAIDYCHLEDLGYVGHNFTWSNNRGGAENIQERLDRFLANRAWRDLFPDENCAEIVSDAWERGGDLCSKIAFTSSNLSAWSREKFGDFMKELQACKGKMEQLMEETQTEEVIAQM</sequence>
<dbReference type="Gene3D" id="3.60.10.10">
    <property type="entry name" value="Endonuclease/exonuclease/phosphatase"/>
    <property type="match status" value="1"/>
</dbReference>
<dbReference type="SUPFAM" id="SSF56219">
    <property type="entry name" value="DNase I-like"/>
    <property type="match status" value="1"/>
</dbReference>
<dbReference type="OMA" id="WANNLEN"/>
<dbReference type="Proteomes" id="UP000596660">
    <property type="component" value="Unplaced"/>
</dbReference>
<organism evidence="1 2">
    <name type="scientific">Chenopodium quinoa</name>
    <name type="common">Quinoa</name>
    <dbReference type="NCBI Taxonomy" id="63459"/>
    <lineage>
        <taxon>Eukaryota</taxon>
        <taxon>Viridiplantae</taxon>
        <taxon>Streptophyta</taxon>
        <taxon>Embryophyta</taxon>
        <taxon>Tracheophyta</taxon>
        <taxon>Spermatophyta</taxon>
        <taxon>Magnoliopsida</taxon>
        <taxon>eudicotyledons</taxon>
        <taxon>Gunneridae</taxon>
        <taxon>Pentapetalae</taxon>
        <taxon>Caryophyllales</taxon>
        <taxon>Chenopodiaceae</taxon>
        <taxon>Chenopodioideae</taxon>
        <taxon>Atripliceae</taxon>
        <taxon>Chenopodium</taxon>
    </lineage>
</organism>
<name>A0A803KPX1_CHEQI</name>
<evidence type="ECO:0000313" key="2">
    <source>
        <dbReference type="Proteomes" id="UP000596660"/>
    </source>
</evidence>
<dbReference type="InterPro" id="IPR036691">
    <property type="entry name" value="Endo/exonu/phosph_ase_sf"/>
</dbReference>
<reference evidence="1" key="2">
    <citation type="submission" date="2021-03" db="UniProtKB">
        <authorList>
            <consortium name="EnsemblPlants"/>
        </authorList>
    </citation>
    <scope>IDENTIFICATION</scope>
</reference>
<dbReference type="EnsemblPlants" id="AUR62001077-RA">
    <property type="protein sequence ID" value="AUR62001077-RA:cds"/>
    <property type="gene ID" value="AUR62001077"/>
</dbReference>
<reference evidence="1" key="1">
    <citation type="journal article" date="2017" name="Nature">
        <title>The genome of Chenopodium quinoa.</title>
        <authorList>
            <person name="Jarvis D.E."/>
            <person name="Ho Y.S."/>
            <person name="Lightfoot D.J."/>
            <person name="Schmoeckel S.M."/>
            <person name="Li B."/>
            <person name="Borm T.J.A."/>
            <person name="Ohyanagi H."/>
            <person name="Mineta K."/>
            <person name="Michell C.T."/>
            <person name="Saber N."/>
            <person name="Kharbatia N.M."/>
            <person name="Rupper R.R."/>
            <person name="Sharp A.R."/>
            <person name="Dally N."/>
            <person name="Boughton B.A."/>
            <person name="Woo Y.H."/>
            <person name="Gao G."/>
            <person name="Schijlen E.G.W.M."/>
            <person name="Guo X."/>
            <person name="Momin A.A."/>
            <person name="Negrao S."/>
            <person name="Al-Babili S."/>
            <person name="Gehring C."/>
            <person name="Roessner U."/>
            <person name="Jung C."/>
            <person name="Murphy K."/>
            <person name="Arold S.T."/>
            <person name="Gojobori T."/>
            <person name="van der Linden C.G."/>
            <person name="van Loo E.N."/>
            <person name="Jellen E.N."/>
            <person name="Maughan P.J."/>
            <person name="Tester M."/>
        </authorList>
    </citation>
    <scope>NUCLEOTIDE SEQUENCE [LARGE SCALE GENOMIC DNA]</scope>
    <source>
        <strain evidence="1">cv. PI 614886</strain>
    </source>
</reference>
<dbReference type="AlphaFoldDB" id="A0A803KPX1"/>
<accession>A0A803KPX1</accession>
<keyword evidence="2" id="KW-1185">Reference proteome</keyword>